<feature type="compositionally biased region" description="Acidic residues" evidence="1">
    <location>
        <begin position="128"/>
        <end position="152"/>
    </location>
</feature>
<dbReference type="GO" id="GO:0005929">
    <property type="term" value="C:cilium"/>
    <property type="evidence" value="ECO:0007669"/>
    <property type="project" value="GOC"/>
</dbReference>
<gene>
    <name evidence="3" type="ORF">RFI_16775</name>
</gene>
<evidence type="ECO:0000313" key="3">
    <source>
        <dbReference type="EMBL" id="ETO20443.1"/>
    </source>
</evidence>
<dbReference type="GO" id="GO:0005868">
    <property type="term" value="C:cytoplasmic dynein complex"/>
    <property type="evidence" value="ECO:0007669"/>
    <property type="project" value="InterPro"/>
</dbReference>
<dbReference type="PANTHER" id="PTHR16022:SF0">
    <property type="entry name" value="CYTOPLASMIC DYNEIN 2 INTERMEDIATE CHAIN 1"/>
    <property type="match status" value="1"/>
</dbReference>
<keyword evidence="4" id="KW-1185">Reference proteome</keyword>
<dbReference type="GO" id="GO:0045503">
    <property type="term" value="F:dynein light chain binding"/>
    <property type="evidence" value="ECO:0007669"/>
    <property type="project" value="InterPro"/>
</dbReference>
<accession>X6N3I9</accession>
<name>X6N3I9_RETFI</name>
<dbReference type="OrthoDB" id="2162425at2759"/>
<organism evidence="3 4">
    <name type="scientific">Reticulomyxa filosa</name>
    <dbReference type="NCBI Taxonomy" id="46433"/>
    <lineage>
        <taxon>Eukaryota</taxon>
        <taxon>Sar</taxon>
        <taxon>Rhizaria</taxon>
        <taxon>Retaria</taxon>
        <taxon>Foraminifera</taxon>
        <taxon>Monothalamids</taxon>
        <taxon>Reticulomyxidae</taxon>
        <taxon>Reticulomyxa</taxon>
    </lineage>
</organism>
<keyword evidence="2" id="KW-0812">Transmembrane</keyword>
<protein>
    <submittedName>
        <fullName evidence="3">Uncharacterized protein</fullName>
    </submittedName>
</protein>
<feature type="transmembrane region" description="Helical" evidence="2">
    <location>
        <begin position="602"/>
        <end position="622"/>
    </location>
</feature>
<dbReference type="InterPro" id="IPR042505">
    <property type="entry name" value="DYNC2I1"/>
</dbReference>
<dbReference type="Proteomes" id="UP000023152">
    <property type="component" value="Unassembled WGS sequence"/>
</dbReference>
<dbReference type="AlphaFoldDB" id="X6N3I9"/>
<dbReference type="PANTHER" id="PTHR16022">
    <property type="entry name" value="WD REPEAT DOMAIN 60"/>
    <property type="match status" value="1"/>
</dbReference>
<keyword evidence="2" id="KW-1133">Transmembrane helix</keyword>
<feature type="compositionally biased region" description="Polar residues" evidence="1">
    <location>
        <begin position="160"/>
        <end position="172"/>
    </location>
</feature>
<dbReference type="Gene3D" id="2.130.10.10">
    <property type="entry name" value="YVTN repeat-like/Quinoprotein amine dehydrogenase"/>
    <property type="match status" value="1"/>
</dbReference>
<comment type="caution">
    <text evidence="3">The sequence shown here is derived from an EMBL/GenBank/DDBJ whole genome shotgun (WGS) entry which is preliminary data.</text>
</comment>
<dbReference type="InterPro" id="IPR015943">
    <property type="entry name" value="WD40/YVTN_repeat-like_dom_sf"/>
</dbReference>
<sequence length="623" mass="72296">MVIYVVFKKCKKKILIILVYKTRLIKILQSKQANKVNIVEELLKKYPGREHEVYLKVCEKYGIVPESEWVPGDIQCTTAAATTKKENKILNKTTENLNVQEKPKNSTQPIQVVTKTSSSQIQNNTNDNNDDENYSEDFENYSDDFETEDTSESTESATSPPHSISVPQTSKPNEIIDDNTVKVLFLCISCAETEIKPKDDDIKSNDNDINDTKPIDISYFLFQQKDTFTNFLQNCKEEIMSHGVQSLSSISHDCQTLSKLKIEHGTQYTYCNPETEPKNKYNNDSKLQNFLRKCAPVIEQLLELNQSTKMKSNINIGESFSDITKNRYITNVVFHTTKLNIVAIIYSKINVQQSNEETIIIKNDGLICVWDIKKPKVPLQLMKYVYILISIKKCRHIYYSILVSNDVIKCLCFDPYDGHYIIGGRENGCLSVWNLFENNYDDNNNNKLKYPIFDSECYWNLNHSCSILQIIHNTEQNYNYNNTLLNIIDNSKQKQIVNKFTLYSLDNSGMINIWNVIEYKHDDFAHGNILTDFIQIVPYYQINCIQNKIPKYLQQQINKHCCITLQNNDKIFIAINEFIYFVDLTQQFKIIHIFQLSNYNEFSNGCATCIAVLFIFISFFFLI</sequence>
<reference evidence="3 4" key="1">
    <citation type="journal article" date="2013" name="Curr. Biol.">
        <title>The Genome of the Foraminiferan Reticulomyxa filosa.</title>
        <authorList>
            <person name="Glockner G."/>
            <person name="Hulsmann N."/>
            <person name="Schleicher M."/>
            <person name="Noegel A.A."/>
            <person name="Eichinger L."/>
            <person name="Gallinger C."/>
            <person name="Pawlowski J."/>
            <person name="Sierra R."/>
            <person name="Euteneuer U."/>
            <person name="Pillet L."/>
            <person name="Moustafa A."/>
            <person name="Platzer M."/>
            <person name="Groth M."/>
            <person name="Szafranski K."/>
            <person name="Schliwa M."/>
        </authorList>
    </citation>
    <scope>NUCLEOTIDE SEQUENCE [LARGE SCALE GENOMIC DNA]</scope>
</reference>
<feature type="compositionally biased region" description="Polar residues" evidence="1">
    <location>
        <begin position="94"/>
        <end position="122"/>
    </location>
</feature>
<dbReference type="InterPro" id="IPR036322">
    <property type="entry name" value="WD40_repeat_dom_sf"/>
</dbReference>
<dbReference type="SUPFAM" id="SSF50978">
    <property type="entry name" value="WD40 repeat-like"/>
    <property type="match status" value="1"/>
</dbReference>
<evidence type="ECO:0000313" key="4">
    <source>
        <dbReference type="Proteomes" id="UP000023152"/>
    </source>
</evidence>
<feature type="region of interest" description="Disordered" evidence="1">
    <location>
        <begin position="94"/>
        <end position="173"/>
    </location>
</feature>
<proteinExistence type="predicted"/>
<dbReference type="GO" id="GO:0042073">
    <property type="term" value="P:intraciliary transport"/>
    <property type="evidence" value="ECO:0007669"/>
    <property type="project" value="InterPro"/>
</dbReference>
<evidence type="ECO:0000256" key="2">
    <source>
        <dbReference type="SAM" id="Phobius"/>
    </source>
</evidence>
<dbReference type="GO" id="GO:0045504">
    <property type="term" value="F:dynein heavy chain binding"/>
    <property type="evidence" value="ECO:0007669"/>
    <property type="project" value="InterPro"/>
</dbReference>
<dbReference type="EMBL" id="ASPP01012600">
    <property type="protein sequence ID" value="ETO20443.1"/>
    <property type="molecule type" value="Genomic_DNA"/>
</dbReference>
<keyword evidence="2" id="KW-0472">Membrane</keyword>
<evidence type="ECO:0000256" key="1">
    <source>
        <dbReference type="SAM" id="MobiDB-lite"/>
    </source>
</evidence>